<dbReference type="GO" id="GO:0061798">
    <property type="term" value="F:GTP 3',8'-cyclase activity"/>
    <property type="evidence" value="ECO:0007669"/>
    <property type="project" value="UniProtKB-UniRule"/>
</dbReference>
<feature type="binding site" evidence="12">
    <location>
        <position position="266"/>
    </location>
    <ligand>
        <name>[4Fe-4S] cluster</name>
        <dbReference type="ChEBI" id="CHEBI:49883"/>
        <label>2</label>
        <note>4Fe-4S-substrate</note>
    </ligand>
</feature>
<feature type="binding site" evidence="12">
    <location>
        <position position="200"/>
    </location>
    <ligand>
        <name>S-adenosyl-L-methionine</name>
        <dbReference type="ChEBI" id="CHEBI:59789"/>
    </ligand>
</feature>
<comment type="cofactor">
    <cofactor evidence="12">
        <name>[4Fe-4S] cluster</name>
        <dbReference type="ChEBI" id="CHEBI:49883"/>
    </cofactor>
    <text evidence="12">Binds 2 [4Fe-4S] clusters. Binds 1 [4Fe-4S] cluster coordinated with 3 cysteines and an exchangeable S-adenosyl-L-methionine and 1 [4Fe-4S] cluster coordinated with 3 cysteines and the GTP-derived substrate.</text>
</comment>
<feature type="binding site" evidence="12">
    <location>
        <position position="37"/>
    </location>
    <ligand>
        <name>S-adenosyl-L-methionine</name>
        <dbReference type="ChEBI" id="CHEBI:59789"/>
    </ligand>
</feature>
<dbReference type="PANTHER" id="PTHR22960">
    <property type="entry name" value="MOLYBDOPTERIN COFACTOR SYNTHESIS PROTEIN A"/>
    <property type="match status" value="1"/>
</dbReference>
<dbReference type="InterPro" id="IPR013785">
    <property type="entry name" value="Aldolase_TIM"/>
</dbReference>
<dbReference type="PANTHER" id="PTHR22960:SF0">
    <property type="entry name" value="MOLYBDENUM COFACTOR BIOSYNTHESIS PROTEIN 1"/>
    <property type="match status" value="1"/>
</dbReference>
<evidence type="ECO:0000256" key="4">
    <source>
        <dbReference type="ARBA" id="ARBA00022723"/>
    </source>
</evidence>
<dbReference type="PROSITE" id="PS01305">
    <property type="entry name" value="MOAA_NIFB_PQQE"/>
    <property type="match status" value="1"/>
</dbReference>
<gene>
    <name evidence="12 14" type="primary">moaA</name>
    <name evidence="14" type="ORF">SCH01S_21_00270</name>
</gene>
<comment type="similarity">
    <text evidence="12">Belongs to the radical SAM superfamily. MoaA family.</text>
</comment>
<evidence type="ECO:0000256" key="10">
    <source>
        <dbReference type="ARBA" id="ARBA00023239"/>
    </source>
</evidence>
<accession>A0A0E9MNY6</accession>
<dbReference type="SFLD" id="SFLDG01383">
    <property type="entry name" value="cyclic_pyranopterin_phosphate"/>
    <property type="match status" value="1"/>
</dbReference>
<evidence type="ECO:0000256" key="12">
    <source>
        <dbReference type="HAMAP-Rule" id="MF_01225"/>
    </source>
</evidence>
<feature type="binding site" evidence="12">
    <location>
        <position position="263"/>
    </location>
    <ligand>
        <name>[4Fe-4S] cluster</name>
        <dbReference type="ChEBI" id="CHEBI:49883"/>
        <label>2</label>
        <note>4Fe-4S-substrate</note>
    </ligand>
</feature>
<feature type="domain" description="Radical SAM core" evidence="13">
    <location>
        <begin position="15"/>
        <end position="232"/>
    </location>
</feature>
<evidence type="ECO:0000256" key="9">
    <source>
        <dbReference type="ARBA" id="ARBA00023150"/>
    </source>
</evidence>
<evidence type="ECO:0000256" key="1">
    <source>
        <dbReference type="ARBA" id="ARBA00012167"/>
    </source>
</evidence>
<feature type="binding site" evidence="12">
    <location>
        <position position="166"/>
    </location>
    <ligand>
        <name>GTP</name>
        <dbReference type="ChEBI" id="CHEBI:37565"/>
    </ligand>
</feature>
<feature type="binding site" evidence="12">
    <location>
        <position position="31"/>
    </location>
    <ligand>
        <name>[4Fe-4S] cluster</name>
        <dbReference type="ChEBI" id="CHEBI:49883"/>
        <label>1</label>
        <note>4Fe-4S-S-AdoMet</note>
    </ligand>
</feature>
<dbReference type="Pfam" id="PF04055">
    <property type="entry name" value="Radical_SAM"/>
    <property type="match status" value="1"/>
</dbReference>
<keyword evidence="15" id="KW-1185">Reference proteome</keyword>
<feature type="binding site" evidence="12">
    <location>
        <position position="130"/>
    </location>
    <ligand>
        <name>S-adenosyl-L-methionine</name>
        <dbReference type="ChEBI" id="CHEBI:59789"/>
    </ligand>
</feature>
<dbReference type="SFLD" id="SFLDS00029">
    <property type="entry name" value="Radical_SAM"/>
    <property type="match status" value="1"/>
</dbReference>
<keyword evidence="4 12" id="KW-0479">Metal-binding</keyword>
<evidence type="ECO:0000256" key="5">
    <source>
        <dbReference type="ARBA" id="ARBA00022741"/>
    </source>
</evidence>
<dbReference type="GO" id="GO:0061799">
    <property type="term" value="F:cyclic pyranopterin monophosphate synthase activity"/>
    <property type="evidence" value="ECO:0007669"/>
    <property type="project" value="TreeGrafter"/>
</dbReference>
<comment type="catalytic activity">
    <reaction evidence="11 12">
        <text>GTP + AH2 + S-adenosyl-L-methionine = (8S)-3',8-cyclo-7,8-dihydroguanosine 5'-triphosphate + 5'-deoxyadenosine + L-methionine + A + H(+)</text>
        <dbReference type="Rhea" id="RHEA:49576"/>
        <dbReference type="ChEBI" id="CHEBI:13193"/>
        <dbReference type="ChEBI" id="CHEBI:15378"/>
        <dbReference type="ChEBI" id="CHEBI:17319"/>
        <dbReference type="ChEBI" id="CHEBI:17499"/>
        <dbReference type="ChEBI" id="CHEBI:37565"/>
        <dbReference type="ChEBI" id="CHEBI:57844"/>
        <dbReference type="ChEBI" id="CHEBI:59789"/>
        <dbReference type="ChEBI" id="CHEBI:131766"/>
        <dbReference type="EC" id="4.1.99.22"/>
    </reaction>
</comment>
<dbReference type="UniPathway" id="UPA00344"/>
<keyword evidence="3 12" id="KW-0949">S-adenosyl-L-methionine</keyword>
<dbReference type="SFLD" id="SFLDG01067">
    <property type="entry name" value="SPASM/twitch_domain_containing"/>
    <property type="match status" value="1"/>
</dbReference>
<reference evidence="14 15" key="1">
    <citation type="submission" date="2015-04" db="EMBL/GenBank/DDBJ databases">
        <title>Whole genome shotgun sequence of Sphingomonas changbaiensis NBRC 104936.</title>
        <authorList>
            <person name="Katano-Makiyama Y."/>
            <person name="Hosoyama A."/>
            <person name="Hashimoto M."/>
            <person name="Noguchi M."/>
            <person name="Tsuchikane K."/>
            <person name="Ohji S."/>
            <person name="Yamazoe A."/>
            <person name="Ichikawa N."/>
            <person name="Kimura A."/>
            <person name="Fujita N."/>
        </authorList>
    </citation>
    <scope>NUCLEOTIDE SEQUENCE [LARGE SCALE GENOMIC DNA]</scope>
    <source>
        <strain evidence="14 15">NBRC 104936</strain>
    </source>
</reference>
<evidence type="ECO:0000313" key="15">
    <source>
        <dbReference type="Proteomes" id="UP000033202"/>
    </source>
</evidence>
<evidence type="ECO:0000256" key="8">
    <source>
        <dbReference type="ARBA" id="ARBA00023134"/>
    </source>
</evidence>
<keyword evidence="10 12" id="KW-0456">Lyase</keyword>
<keyword evidence="2 12" id="KW-0004">4Fe-4S</keyword>
<keyword evidence="7 12" id="KW-0411">Iron-sulfur</keyword>
<dbReference type="GO" id="GO:1904047">
    <property type="term" value="F:S-adenosyl-L-methionine binding"/>
    <property type="evidence" value="ECO:0007669"/>
    <property type="project" value="UniProtKB-UniRule"/>
</dbReference>
<evidence type="ECO:0000259" key="13">
    <source>
        <dbReference type="PROSITE" id="PS51918"/>
    </source>
</evidence>
<proteinExistence type="inferred from homology"/>
<feature type="binding site" evidence="12">
    <location>
        <position position="73"/>
    </location>
    <ligand>
        <name>GTP</name>
        <dbReference type="ChEBI" id="CHEBI:37565"/>
    </ligand>
</feature>
<dbReference type="SMART" id="SM00729">
    <property type="entry name" value="Elp3"/>
    <property type="match status" value="1"/>
</dbReference>
<dbReference type="EMBL" id="BBWU01000021">
    <property type="protein sequence ID" value="GAO38840.1"/>
    <property type="molecule type" value="Genomic_DNA"/>
</dbReference>
<dbReference type="InterPro" id="IPR050105">
    <property type="entry name" value="MoCo_biosynth_MoaA/MoaC"/>
</dbReference>
<evidence type="ECO:0000313" key="14">
    <source>
        <dbReference type="EMBL" id="GAO38840.1"/>
    </source>
</evidence>
<keyword evidence="8 12" id="KW-0342">GTP-binding</keyword>
<comment type="subunit">
    <text evidence="12">Monomer and homodimer.</text>
</comment>
<feature type="binding site" evidence="12">
    <location>
        <position position="24"/>
    </location>
    <ligand>
        <name>GTP</name>
        <dbReference type="ChEBI" id="CHEBI:37565"/>
    </ligand>
</feature>
<dbReference type="PROSITE" id="PS51918">
    <property type="entry name" value="RADICAL_SAM"/>
    <property type="match status" value="1"/>
</dbReference>
<sequence>MIAADPALAPSLVDSFGRRVSYLRVSVTDRCDFRCRYCMAEAMSFLPRRELLTLEELALIVDRFVDRGVTKVRLTGGEPLVRRGLPELARRIGRRIGYGLDELTLTTNGARLAEAAGSLVDAGIRRINVSLDTLDRDRFAYIARRDAFHEVLAGIAAAKAAGLAIKINMVALNGLNDDAFVPMAEWCGAQGFDLSIIETMPLGRIDEDRTDRFLPLTFVRDRLARRFALAPSDHSTGGPSRYVFVEELGIHIGFISPLTHNFCATCNRVRLTAEGKLYLCLGQSDCVDLKAALRENGPAALDAALDEAMRIKPKAHDFRIDRPAVSRHMSVTGG</sequence>
<dbReference type="GO" id="GO:0006777">
    <property type="term" value="P:Mo-molybdopterin cofactor biosynthetic process"/>
    <property type="evidence" value="ECO:0007669"/>
    <property type="project" value="UniProtKB-UniRule"/>
</dbReference>
<feature type="binding site" evidence="12">
    <location>
        <position position="35"/>
    </location>
    <ligand>
        <name>[4Fe-4S] cluster</name>
        <dbReference type="ChEBI" id="CHEBI:49883"/>
        <label>1</label>
        <note>4Fe-4S-S-AdoMet</note>
    </ligand>
</feature>
<dbReference type="InterPro" id="IPR006638">
    <property type="entry name" value="Elp3/MiaA/NifB-like_rSAM"/>
</dbReference>
<dbReference type="HAMAP" id="MF_01225_B">
    <property type="entry name" value="MoaA_B"/>
    <property type="match status" value="1"/>
</dbReference>
<dbReference type="InterPro" id="IPR013483">
    <property type="entry name" value="MoaA"/>
</dbReference>
<dbReference type="CDD" id="cd01335">
    <property type="entry name" value="Radical_SAM"/>
    <property type="match status" value="1"/>
</dbReference>
<dbReference type="InterPro" id="IPR058240">
    <property type="entry name" value="rSAM_sf"/>
</dbReference>
<dbReference type="CDD" id="cd21117">
    <property type="entry name" value="Twitch_MoaA"/>
    <property type="match status" value="1"/>
</dbReference>
<dbReference type="OrthoDB" id="9763993at2"/>
<dbReference type="SFLD" id="SFLDG01386">
    <property type="entry name" value="main_SPASM_domain-containing"/>
    <property type="match status" value="1"/>
</dbReference>
<dbReference type="GO" id="GO:0051539">
    <property type="term" value="F:4 iron, 4 sulfur cluster binding"/>
    <property type="evidence" value="ECO:0007669"/>
    <property type="project" value="UniProtKB-UniRule"/>
</dbReference>
<dbReference type="InterPro" id="IPR010505">
    <property type="entry name" value="MoaA_twitch"/>
</dbReference>
<dbReference type="AlphaFoldDB" id="A0A0E9MNY6"/>
<dbReference type="EC" id="4.1.99.22" evidence="1 12"/>
<keyword evidence="5 12" id="KW-0547">Nucleotide-binding</keyword>
<organism evidence="14 15">
    <name type="scientific">Sphingomonas changbaiensis NBRC 104936</name>
    <dbReference type="NCBI Taxonomy" id="1219043"/>
    <lineage>
        <taxon>Bacteria</taxon>
        <taxon>Pseudomonadati</taxon>
        <taxon>Pseudomonadota</taxon>
        <taxon>Alphaproteobacteria</taxon>
        <taxon>Sphingomonadales</taxon>
        <taxon>Sphingomonadaceae</taxon>
        <taxon>Sphingomonas</taxon>
    </lineage>
</organism>
<feature type="binding site" evidence="12">
    <location>
        <position position="280"/>
    </location>
    <ligand>
        <name>[4Fe-4S] cluster</name>
        <dbReference type="ChEBI" id="CHEBI:49883"/>
        <label>2</label>
        <note>4Fe-4S-substrate</note>
    </ligand>
</feature>
<name>A0A0E9MNY6_9SPHN</name>
<dbReference type="SUPFAM" id="SSF102114">
    <property type="entry name" value="Radical SAM enzymes"/>
    <property type="match status" value="1"/>
</dbReference>
<evidence type="ECO:0000256" key="11">
    <source>
        <dbReference type="ARBA" id="ARBA00048697"/>
    </source>
</evidence>
<feature type="binding site" evidence="12">
    <location>
        <begin position="268"/>
        <end position="270"/>
    </location>
    <ligand>
        <name>GTP</name>
        <dbReference type="ChEBI" id="CHEBI:37565"/>
    </ligand>
</feature>
<dbReference type="InterPro" id="IPR000385">
    <property type="entry name" value="MoaA_NifB_PqqE_Fe-S-bd_CS"/>
</dbReference>
<evidence type="ECO:0000256" key="7">
    <source>
        <dbReference type="ARBA" id="ARBA00023014"/>
    </source>
</evidence>
<dbReference type="Proteomes" id="UP000033202">
    <property type="component" value="Unassembled WGS sequence"/>
</dbReference>
<feature type="binding site" evidence="12">
    <location>
        <position position="106"/>
    </location>
    <ligand>
        <name>GTP</name>
        <dbReference type="ChEBI" id="CHEBI:37565"/>
    </ligand>
</feature>
<evidence type="ECO:0000256" key="2">
    <source>
        <dbReference type="ARBA" id="ARBA00022485"/>
    </source>
</evidence>
<evidence type="ECO:0000256" key="3">
    <source>
        <dbReference type="ARBA" id="ARBA00022691"/>
    </source>
</evidence>
<dbReference type="STRING" id="1219043.SCH01S_21_00270"/>
<dbReference type="Gene3D" id="3.20.20.70">
    <property type="entry name" value="Aldolase class I"/>
    <property type="match status" value="1"/>
</dbReference>
<dbReference type="Pfam" id="PF06463">
    <property type="entry name" value="Mob_synth_C"/>
    <property type="match status" value="1"/>
</dbReference>
<dbReference type="InterPro" id="IPR040064">
    <property type="entry name" value="MoaA-like"/>
</dbReference>
<comment type="function">
    <text evidence="12">Catalyzes the cyclization of GTP to (8S)-3',8-cyclo-7,8-dihydroguanosine 5'-triphosphate.</text>
</comment>
<evidence type="ECO:0000256" key="6">
    <source>
        <dbReference type="ARBA" id="ARBA00023004"/>
    </source>
</evidence>
<comment type="pathway">
    <text evidence="12">Cofactor biosynthesis; molybdopterin biosynthesis.</text>
</comment>
<dbReference type="GO" id="GO:0046872">
    <property type="term" value="F:metal ion binding"/>
    <property type="evidence" value="ECO:0007669"/>
    <property type="project" value="UniProtKB-KW"/>
</dbReference>
<keyword evidence="6 12" id="KW-0408">Iron</keyword>
<dbReference type="RefSeq" id="WP_046347684.1">
    <property type="nucleotide sequence ID" value="NZ_BBWU01000021.1"/>
</dbReference>
<protein>
    <recommendedName>
        <fullName evidence="1 12">GTP 3',8-cyclase</fullName>
        <ecNumber evidence="1 12">4.1.99.22</ecNumber>
    </recommendedName>
    <alternativeName>
        <fullName evidence="12">Molybdenum cofactor biosynthesis protein A</fullName>
    </alternativeName>
</protein>
<feature type="binding site" evidence="12">
    <location>
        <position position="38"/>
    </location>
    <ligand>
        <name>[4Fe-4S] cluster</name>
        <dbReference type="ChEBI" id="CHEBI:49883"/>
        <label>1</label>
        <note>4Fe-4S-S-AdoMet</note>
    </ligand>
</feature>
<feature type="binding site" evidence="12">
    <location>
        <position position="77"/>
    </location>
    <ligand>
        <name>S-adenosyl-L-methionine</name>
        <dbReference type="ChEBI" id="CHEBI:59789"/>
    </ligand>
</feature>
<keyword evidence="9 12" id="KW-0501">Molybdenum cofactor biosynthesis</keyword>
<dbReference type="GO" id="GO:0005525">
    <property type="term" value="F:GTP binding"/>
    <property type="evidence" value="ECO:0007669"/>
    <property type="project" value="UniProtKB-UniRule"/>
</dbReference>
<comment type="caution">
    <text evidence="14">The sequence shown here is derived from an EMBL/GenBank/DDBJ whole genome shotgun (WGS) entry which is preliminary data.</text>
</comment>
<dbReference type="NCBIfam" id="TIGR02666">
    <property type="entry name" value="moaA"/>
    <property type="match status" value="1"/>
</dbReference>
<dbReference type="InterPro" id="IPR007197">
    <property type="entry name" value="rSAM"/>
</dbReference>